<evidence type="ECO:0000313" key="1">
    <source>
        <dbReference type="EMBL" id="SVC91725.1"/>
    </source>
</evidence>
<proteinExistence type="predicted"/>
<gene>
    <name evidence="1" type="ORF">METZ01_LOCUS344579</name>
</gene>
<reference evidence="1" key="1">
    <citation type="submission" date="2018-05" db="EMBL/GenBank/DDBJ databases">
        <authorList>
            <person name="Lanie J.A."/>
            <person name="Ng W.-L."/>
            <person name="Kazmierczak K.M."/>
            <person name="Andrzejewski T.M."/>
            <person name="Davidsen T.M."/>
            <person name="Wayne K.J."/>
            <person name="Tettelin H."/>
            <person name="Glass J.I."/>
            <person name="Rusch D."/>
            <person name="Podicherti R."/>
            <person name="Tsui H.-C.T."/>
            <person name="Winkler M.E."/>
        </authorList>
    </citation>
    <scope>NUCLEOTIDE SEQUENCE</scope>
</reference>
<sequence length="58" mass="6526">LLVCSEHFPVNDFYKKHSGDLLFRQWSTLVEALAEKLPENPKVAVFPCAGIQVPAQEN</sequence>
<name>A0A382R3K6_9ZZZZ</name>
<accession>A0A382R3K6</accession>
<feature type="non-terminal residue" evidence="1">
    <location>
        <position position="1"/>
    </location>
</feature>
<dbReference type="EMBL" id="UINC01118532">
    <property type="protein sequence ID" value="SVC91725.1"/>
    <property type="molecule type" value="Genomic_DNA"/>
</dbReference>
<protein>
    <submittedName>
        <fullName evidence="1">Uncharacterized protein</fullName>
    </submittedName>
</protein>
<dbReference type="AlphaFoldDB" id="A0A382R3K6"/>
<organism evidence="1">
    <name type="scientific">marine metagenome</name>
    <dbReference type="NCBI Taxonomy" id="408172"/>
    <lineage>
        <taxon>unclassified sequences</taxon>
        <taxon>metagenomes</taxon>
        <taxon>ecological metagenomes</taxon>
    </lineage>
</organism>